<feature type="compositionally biased region" description="Basic residues" evidence="1">
    <location>
        <begin position="287"/>
        <end position="301"/>
    </location>
</feature>
<gene>
    <name evidence="2" type="ORF">GCM10025875_28960</name>
</gene>
<evidence type="ECO:0000256" key="1">
    <source>
        <dbReference type="SAM" id="MobiDB-lite"/>
    </source>
</evidence>
<proteinExistence type="predicted"/>
<dbReference type="RefSeq" id="WP_284251599.1">
    <property type="nucleotide sequence ID" value="NZ_BSUM01000001.1"/>
</dbReference>
<dbReference type="AlphaFoldDB" id="A0AA38CUM6"/>
<accession>A0AA38CUM6</accession>
<reference evidence="2" key="1">
    <citation type="journal article" date="2014" name="Int. J. Syst. Evol. Microbiol.">
        <title>Complete genome sequence of Corynebacterium casei LMG S-19264T (=DSM 44701T), isolated from a smear-ripened cheese.</title>
        <authorList>
            <consortium name="US DOE Joint Genome Institute (JGI-PGF)"/>
            <person name="Walter F."/>
            <person name="Albersmeier A."/>
            <person name="Kalinowski J."/>
            <person name="Ruckert C."/>
        </authorList>
    </citation>
    <scope>NUCLEOTIDE SEQUENCE</scope>
    <source>
        <strain evidence="2">NBRC 112290</strain>
    </source>
</reference>
<feature type="compositionally biased region" description="Low complexity" evidence="1">
    <location>
        <begin position="201"/>
        <end position="217"/>
    </location>
</feature>
<dbReference type="Proteomes" id="UP001157161">
    <property type="component" value="Unassembled WGS sequence"/>
</dbReference>
<feature type="region of interest" description="Disordered" evidence="1">
    <location>
        <begin position="267"/>
        <end position="318"/>
    </location>
</feature>
<feature type="region of interest" description="Disordered" evidence="1">
    <location>
        <begin position="177"/>
        <end position="231"/>
    </location>
</feature>
<reference evidence="2" key="2">
    <citation type="submission" date="2023-02" db="EMBL/GenBank/DDBJ databases">
        <authorList>
            <person name="Sun Q."/>
            <person name="Mori K."/>
        </authorList>
    </citation>
    <scope>NUCLEOTIDE SEQUENCE</scope>
    <source>
        <strain evidence="2">NBRC 112290</strain>
    </source>
</reference>
<protein>
    <submittedName>
        <fullName evidence="2">Uncharacterized protein</fullName>
    </submittedName>
</protein>
<feature type="compositionally biased region" description="Low complexity" evidence="1">
    <location>
        <begin position="180"/>
        <end position="194"/>
    </location>
</feature>
<dbReference type="EMBL" id="BSUM01000001">
    <property type="protein sequence ID" value="GMA32904.1"/>
    <property type="molecule type" value="Genomic_DNA"/>
</dbReference>
<keyword evidence="3" id="KW-1185">Reference proteome</keyword>
<comment type="caution">
    <text evidence="2">The sequence shown here is derived from an EMBL/GenBank/DDBJ whole genome shotgun (WGS) entry which is preliminary data.</text>
</comment>
<sequence length="318" mass="33716">MSQDWSQNRAIRDLNEAMAAQAAAASARQRAVERRIQALQGDLTTKVDTLTFQLNALIELGDIRDELTLYIPTRRARDAAVALTRAVLRGDGDLTYLRQSPDLASDGDYWLVPAALAIVDARQGTLDADAADTALRLDRGRAAPFLVAVTTLVGHPELTTSMLDSCFQGLASGPPTGTPAFGSAEGEAPAAPAAAGGGRTRGASRGSSTSTVRGFRTPSEPDTSSSEKVTHTERVLWRAATAGMLGQDAVTTVRNAVAARLALAQPTSWSRSTGDLLHEAPASGTSRRARTRSRTSRRRSRRPVDGAPPPPRRTARPS</sequence>
<evidence type="ECO:0000313" key="3">
    <source>
        <dbReference type="Proteomes" id="UP001157161"/>
    </source>
</evidence>
<name>A0AA38CUM6_9MICO</name>
<organism evidence="2 3">
    <name type="scientific">Litorihabitans aurantiacus</name>
    <dbReference type="NCBI Taxonomy" id="1930061"/>
    <lineage>
        <taxon>Bacteria</taxon>
        <taxon>Bacillati</taxon>
        <taxon>Actinomycetota</taxon>
        <taxon>Actinomycetes</taxon>
        <taxon>Micrococcales</taxon>
        <taxon>Beutenbergiaceae</taxon>
        <taxon>Litorihabitans</taxon>
    </lineage>
</organism>
<evidence type="ECO:0000313" key="2">
    <source>
        <dbReference type="EMBL" id="GMA32904.1"/>
    </source>
</evidence>